<protein>
    <recommendedName>
        <fullName evidence="1">3-deoxy-D-manno-octulosonic acid transferase</fullName>
        <shortName evidence="1">Kdo transferase</shortName>
        <ecNumber evidence="1">2.4.99.12</ecNumber>
    </recommendedName>
    <alternativeName>
        <fullName evidence="1">Lipid IV(A) 3-deoxy-D-manno-octulosonic acid transferase</fullName>
    </alternativeName>
</protein>
<accession>A0ABS6N7X9</accession>
<dbReference type="EC" id="2.4.99.12" evidence="1"/>
<dbReference type="EMBL" id="JAHRWL010000001">
    <property type="protein sequence ID" value="MBV2360124.1"/>
    <property type="molecule type" value="Genomic_DNA"/>
</dbReference>
<comment type="similarity">
    <text evidence="1">Belongs to the glycosyltransferase group 1 family.</text>
</comment>
<keyword evidence="1 4" id="KW-0808">Transferase</keyword>
<keyword evidence="1" id="KW-1003">Cell membrane</keyword>
<comment type="pathway">
    <text evidence="1">Bacterial outer membrane biogenesis; LPS core biosynthesis.</text>
</comment>
<gene>
    <name evidence="4" type="ORF">KUH32_10095</name>
</gene>
<comment type="caution">
    <text evidence="4">The sequence shown here is derived from an EMBL/GenBank/DDBJ whole genome shotgun (WGS) entry which is preliminary data.</text>
</comment>
<evidence type="ECO:0000313" key="5">
    <source>
        <dbReference type="Proteomes" id="UP001166293"/>
    </source>
</evidence>
<sequence>MSLRAYLAFARGGGTTRPDGQIPQSDEPRPGNGPVVLAHAETEEAGRALSVFCTRLESLRPEIQILKTGAGAADAPPETPADTARFAERWRPALAFFTGQHLRPAFLAALQETGTRLTLIGARDAAFSHPGQRWLPDPLPTTLTLFDRIFTATPGAARRLRRLGVADEVLRDGAELRETGLPLPVSDRLLEEMSALLSPRPVWLAARLRADEADVILRAHRAAVRLAHRLLLIVVPQDREDHARIAPMVAASGMRCCRWEDGDMPDENTQIVLAEDTADLGLWYRLAPLAFLGGSLVAGSGGTNPLEAAALGTAVLYGPNIGRHLPVYSQLAELGAARIVRDADSLSGAVSQLIAPDRAASMAHAGWDVATAGAALIDAVCDDACEALDAREAR</sequence>
<dbReference type="GO" id="GO:0016740">
    <property type="term" value="F:transferase activity"/>
    <property type="evidence" value="ECO:0007669"/>
    <property type="project" value="UniProtKB-KW"/>
</dbReference>
<dbReference type="InterPro" id="IPR007507">
    <property type="entry name" value="Glycos_transf_N"/>
</dbReference>
<dbReference type="Pfam" id="PF04413">
    <property type="entry name" value="Glycos_transf_N"/>
    <property type="match status" value="1"/>
</dbReference>
<comment type="subcellular location">
    <subcellularLocation>
        <location evidence="1">Cell membrane</location>
    </subcellularLocation>
</comment>
<comment type="catalytic activity">
    <reaction evidence="1">
        <text>lipid IVA (E. coli) + CMP-3-deoxy-beta-D-manno-octulosonate = alpha-Kdo-(2-&gt;6)-lipid IVA (E. coli) + CMP + H(+)</text>
        <dbReference type="Rhea" id="RHEA:28066"/>
        <dbReference type="ChEBI" id="CHEBI:15378"/>
        <dbReference type="ChEBI" id="CHEBI:58603"/>
        <dbReference type="ChEBI" id="CHEBI:60364"/>
        <dbReference type="ChEBI" id="CHEBI:60377"/>
        <dbReference type="ChEBI" id="CHEBI:85987"/>
        <dbReference type="EC" id="2.4.99.12"/>
    </reaction>
</comment>
<dbReference type="PANTHER" id="PTHR42755">
    <property type="entry name" value="3-DEOXY-MANNO-OCTULOSONATE CYTIDYLYLTRANSFERASE"/>
    <property type="match status" value="1"/>
</dbReference>
<organism evidence="4 5">
    <name type="scientific">Thalassococcus arenae</name>
    <dbReference type="NCBI Taxonomy" id="2851652"/>
    <lineage>
        <taxon>Bacteria</taxon>
        <taxon>Pseudomonadati</taxon>
        <taxon>Pseudomonadota</taxon>
        <taxon>Alphaproteobacteria</taxon>
        <taxon>Rhodobacterales</taxon>
        <taxon>Roseobacteraceae</taxon>
        <taxon>Thalassococcus</taxon>
    </lineage>
</organism>
<keyword evidence="1" id="KW-0472">Membrane</keyword>
<evidence type="ECO:0000259" key="3">
    <source>
        <dbReference type="Pfam" id="PF04413"/>
    </source>
</evidence>
<evidence type="ECO:0000256" key="1">
    <source>
        <dbReference type="RuleBase" id="RU365103"/>
    </source>
</evidence>
<keyword evidence="1" id="KW-0448">Lipopolysaccharide biosynthesis</keyword>
<proteinExistence type="inferred from homology"/>
<dbReference type="Proteomes" id="UP001166293">
    <property type="component" value="Unassembled WGS sequence"/>
</dbReference>
<dbReference type="InterPro" id="IPR039901">
    <property type="entry name" value="Kdotransferase"/>
</dbReference>
<name>A0ABS6N7X9_9RHOB</name>
<evidence type="ECO:0000313" key="4">
    <source>
        <dbReference type="EMBL" id="MBV2360124.1"/>
    </source>
</evidence>
<dbReference type="PANTHER" id="PTHR42755:SF1">
    <property type="entry name" value="3-DEOXY-D-MANNO-OCTULOSONIC ACID TRANSFERASE, MITOCHONDRIAL-RELATED"/>
    <property type="match status" value="1"/>
</dbReference>
<comment type="function">
    <text evidence="1">Involved in lipopolysaccharide (LPS) biosynthesis. Catalyzes the transfer of 3-deoxy-D-manno-octulosonate (Kdo) residue(s) from CMP-Kdo to lipid IV(A), the tetraacyldisaccharide-1,4'-bisphosphate precursor of lipid A.</text>
</comment>
<evidence type="ECO:0000256" key="2">
    <source>
        <dbReference type="SAM" id="MobiDB-lite"/>
    </source>
</evidence>
<feature type="domain" description="3-deoxy-D-manno-octulosonic-acid transferase N-terminal" evidence="3">
    <location>
        <begin position="75"/>
        <end position="168"/>
    </location>
</feature>
<reference evidence="4" key="1">
    <citation type="submission" date="2021-06" db="EMBL/GenBank/DDBJ databases">
        <title>Thalassococcus sp. CAU 1522 isolated from sea sand, Republic of Korea.</title>
        <authorList>
            <person name="Kim W."/>
        </authorList>
    </citation>
    <scope>NUCLEOTIDE SEQUENCE</scope>
    <source>
        <strain evidence="4">CAU 1522</strain>
    </source>
</reference>
<keyword evidence="5" id="KW-1185">Reference proteome</keyword>
<feature type="region of interest" description="Disordered" evidence="2">
    <location>
        <begin position="11"/>
        <end position="35"/>
    </location>
</feature>